<comment type="similarity">
    <text evidence="5">Belongs to the creatininase superfamily.</text>
</comment>
<dbReference type="InterPro" id="IPR003785">
    <property type="entry name" value="Creatininase/forma_Hydrolase"/>
</dbReference>
<comment type="cofactor">
    <cofactor evidence="1">
        <name>Zn(2+)</name>
        <dbReference type="ChEBI" id="CHEBI:29105"/>
    </cofactor>
</comment>
<reference evidence="7" key="1">
    <citation type="journal article" date="2019" name="Int. J. Syst. Evol. Microbiol.">
        <title>The Global Catalogue of Microorganisms (GCM) 10K type strain sequencing project: providing services to taxonomists for standard genome sequencing and annotation.</title>
        <authorList>
            <consortium name="The Broad Institute Genomics Platform"/>
            <consortium name="The Broad Institute Genome Sequencing Center for Infectious Disease"/>
            <person name="Wu L."/>
            <person name="Ma J."/>
        </authorList>
    </citation>
    <scope>NUCLEOTIDE SEQUENCE [LARGE SCALE GENOMIC DNA]</scope>
    <source>
        <strain evidence="7">PCU 266</strain>
    </source>
</reference>
<proteinExistence type="inferred from homology"/>
<evidence type="ECO:0000256" key="1">
    <source>
        <dbReference type="ARBA" id="ARBA00001947"/>
    </source>
</evidence>
<dbReference type="RefSeq" id="WP_344480093.1">
    <property type="nucleotide sequence ID" value="NZ_BAAASB010000014.1"/>
</dbReference>
<dbReference type="EMBL" id="JBHSKP010000013">
    <property type="protein sequence ID" value="MFC5154165.1"/>
    <property type="molecule type" value="Genomic_DNA"/>
</dbReference>
<dbReference type="InterPro" id="IPR024087">
    <property type="entry name" value="Creatininase-like_sf"/>
</dbReference>
<organism evidence="6 7">
    <name type="scientific">Streptomyces amakusaensis</name>
    <dbReference type="NCBI Taxonomy" id="67271"/>
    <lineage>
        <taxon>Bacteria</taxon>
        <taxon>Bacillati</taxon>
        <taxon>Actinomycetota</taxon>
        <taxon>Actinomycetes</taxon>
        <taxon>Kitasatosporales</taxon>
        <taxon>Streptomycetaceae</taxon>
        <taxon>Streptomyces</taxon>
    </lineage>
</organism>
<evidence type="ECO:0000313" key="6">
    <source>
        <dbReference type="EMBL" id="MFC5154165.1"/>
    </source>
</evidence>
<evidence type="ECO:0000313" key="7">
    <source>
        <dbReference type="Proteomes" id="UP001596160"/>
    </source>
</evidence>
<accession>A0ABW0AK59</accession>
<keyword evidence="3" id="KW-0378">Hydrolase</keyword>
<keyword evidence="7" id="KW-1185">Reference proteome</keyword>
<sequence>MRITTATMTDEAARDANVAVLPIGSFEQHAAHLPLTTDTLVAAAVAEAAAAAYGLFLLPPVTISCSHEHADWPGTVSISATTLTAVVGDIARSLEGSGIRRLVLVNGHGGNYVLSNIVQEANTHPGPEGPRMALFPRPEDWNAAREAAGLLTTAHEDMHAGEIETSLLLHLHPDLVRDGYQDADHLADRPHLLVHGLRPYTPTGVVGRPSLATAAKGKTVLTALTSAFQDTFTAINSPAAQGGEPGA</sequence>
<evidence type="ECO:0000256" key="5">
    <source>
        <dbReference type="ARBA" id="ARBA00024029"/>
    </source>
</evidence>
<protein>
    <submittedName>
        <fullName evidence="6">Creatininase family protein</fullName>
    </submittedName>
</protein>
<evidence type="ECO:0000256" key="4">
    <source>
        <dbReference type="ARBA" id="ARBA00022833"/>
    </source>
</evidence>
<gene>
    <name evidence="6" type="ORF">ACFPRH_20735</name>
</gene>
<dbReference type="Pfam" id="PF02633">
    <property type="entry name" value="Creatininase"/>
    <property type="match status" value="1"/>
</dbReference>
<comment type="caution">
    <text evidence="6">The sequence shown here is derived from an EMBL/GenBank/DDBJ whole genome shotgun (WGS) entry which is preliminary data.</text>
</comment>
<evidence type="ECO:0000256" key="2">
    <source>
        <dbReference type="ARBA" id="ARBA00022723"/>
    </source>
</evidence>
<dbReference type="Proteomes" id="UP001596160">
    <property type="component" value="Unassembled WGS sequence"/>
</dbReference>
<dbReference type="Gene3D" id="3.40.50.10310">
    <property type="entry name" value="Creatininase"/>
    <property type="match status" value="1"/>
</dbReference>
<keyword evidence="4" id="KW-0862">Zinc</keyword>
<keyword evidence="2" id="KW-0479">Metal-binding</keyword>
<dbReference type="SUPFAM" id="SSF102215">
    <property type="entry name" value="Creatininase"/>
    <property type="match status" value="1"/>
</dbReference>
<name>A0ABW0AK59_9ACTN</name>
<evidence type="ECO:0000256" key="3">
    <source>
        <dbReference type="ARBA" id="ARBA00022801"/>
    </source>
</evidence>
<dbReference type="PANTHER" id="PTHR35005:SF1">
    <property type="entry name" value="2-AMINO-5-FORMYLAMINO-6-RIBOSYLAMINOPYRIMIDIN-4(3H)-ONE 5'-MONOPHOSPHATE DEFORMYLASE"/>
    <property type="match status" value="1"/>
</dbReference>
<dbReference type="PANTHER" id="PTHR35005">
    <property type="entry name" value="3-DEHYDRO-SCYLLO-INOSOSE HYDROLASE"/>
    <property type="match status" value="1"/>
</dbReference>